<comment type="similarity">
    <text evidence="1">Belongs to the complex I LYR family.</text>
</comment>
<evidence type="ECO:0000313" key="3">
    <source>
        <dbReference type="EMBL" id="MDE52452.1"/>
    </source>
</evidence>
<dbReference type="EMBL" id="GGYP01007681">
    <property type="protein sequence ID" value="MDE52452.1"/>
    <property type="molecule type" value="Transcribed_RNA"/>
</dbReference>
<evidence type="ECO:0000256" key="1">
    <source>
        <dbReference type="ARBA" id="ARBA00009508"/>
    </source>
</evidence>
<dbReference type="AlphaFoldDB" id="A0A6G1SR40"/>
<sequence>MNAAKLLAAKCSIRIPRQLNFVIPRRFAAVNNESGPSVSSNDPENLKHDVIKLYKNLIYLSREWPTDLRPQIKQAFMKNKEVRDPDEIRNLIARGEYVSREIIATYHLRKYRAMKRRYYNEHRDKQMEEMFKNLSH</sequence>
<feature type="domain" description="Complex 1 LYR protein" evidence="2">
    <location>
        <begin position="49"/>
        <end position="96"/>
    </location>
</feature>
<dbReference type="InterPro" id="IPR008011">
    <property type="entry name" value="Complex1_LYR_dom"/>
</dbReference>
<proteinExistence type="inferred from homology"/>
<reference evidence="3" key="1">
    <citation type="submission" date="2018-10" db="EMBL/GenBank/DDBJ databases">
        <title>Transcriptome assembly of Aceria tosichella (Wheat curl mite) Type 2.</title>
        <authorList>
            <person name="Scully E.D."/>
            <person name="Geib S.M."/>
            <person name="Palmer N.A."/>
            <person name="Gupta A.K."/>
            <person name="Sarath G."/>
            <person name="Tatineni S."/>
        </authorList>
    </citation>
    <scope>NUCLEOTIDE SEQUENCE</scope>
    <source>
        <strain evidence="3">LincolnNE</strain>
    </source>
</reference>
<dbReference type="CDD" id="cd20265">
    <property type="entry name" value="Complex1_LYR_ETFRF1_LYRM5"/>
    <property type="match status" value="1"/>
</dbReference>
<evidence type="ECO:0000259" key="2">
    <source>
        <dbReference type="Pfam" id="PF05347"/>
    </source>
</evidence>
<gene>
    <name evidence="3" type="primary">LYRM5</name>
    <name evidence="3" type="ORF">g.12588</name>
</gene>
<dbReference type="InterPro" id="IPR052000">
    <property type="entry name" value="ETFRF1"/>
</dbReference>
<name>A0A6G1SR40_9ACAR</name>
<dbReference type="InterPro" id="IPR045296">
    <property type="entry name" value="Complex1_LYR_ETFRF1_LYRM5"/>
</dbReference>
<dbReference type="PANTHER" id="PTHR21024">
    <property type="entry name" value="GROWTH HORMONE-INDUCIBLE SOLUBLE PROTEIN-RELATED"/>
    <property type="match status" value="1"/>
</dbReference>
<dbReference type="GO" id="GO:0022904">
    <property type="term" value="P:respiratory electron transport chain"/>
    <property type="evidence" value="ECO:0007669"/>
    <property type="project" value="TreeGrafter"/>
</dbReference>
<organism evidence="3">
    <name type="scientific">Aceria tosichella</name>
    <name type="common">wheat curl mite</name>
    <dbReference type="NCBI Taxonomy" id="561515"/>
    <lineage>
        <taxon>Eukaryota</taxon>
        <taxon>Metazoa</taxon>
        <taxon>Ecdysozoa</taxon>
        <taxon>Arthropoda</taxon>
        <taxon>Chelicerata</taxon>
        <taxon>Arachnida</taxon>
        <taxon>Acari</taxon>
        <taxon>Acariformes</taxon>
        <taxon>Trombidiformes</taxon>
        <taxon>Prostigmata</taxon>
        <taxon>Eupodina</taxon>
        <taxon>Eriophyoidea</taxon>
        <taxon>Eriophyidae</taxon>
        <taxon>Eriophyinae</taxon>
        <taxon>Aceriini</taxon>
        <taxon>Aceria</taxon>
    </lineage>
</organism>
<dbReference type="GO" id="GO:0090324">
    <property type="term" value="P:negative regulation of oxidative phosphorylation"/>
    <property type="evidence" value="ECO:0007669"/>
    <property type="project" value="InterPro"/>
</dbReference>
<accession>A0A6G1SR40</accession>
<dbReference type="GO" id="GO:0005739">
    <property type="term" value="C:mitochondrion"/>
    <property type="evidence" value="ECO:0007669"/>
    <property type="project" value="TreeGrafter"/>
</dbReference>
<protein>
    <submittedName>
        <fullName evidence="3">LYR motif-containing protein 5</fullName>
    </submittedName>
</protein>
<dbReference type="Pfam" id="PF05347">
    <property type="entry name" value="Complex1_LYR"/>
    <property type="match status" value="1"/>
</dbReference>
<dbReference type="PANTHER" id="PTHR21024:SF0">
    <property type="entry name" value="ELECTRON TRANSFER FLAVOPROTEIN REGULATORY FACTOR 1"/>
    <property type="match status" value="1"/>
</dbReference>